<feature type="transmembrane region" description="Helical" evidence="3">
    <location>
        <begin position="669"/>
        <end position="694"/>
    </location>
</feature>
<reference evidence="5" key="1">
    <citation type="submission" date="2021-01" db="EMBL/GenBank/DDBJ databases">
        <title>Active Sulfur Cycling in an Early Earth Analoge.</title>
        <authorList>
            <person name="Hahn C.R."/>
            <person name="Youssef N.H."/>
            <person name="Elshahed M."/>
        </authorList>
    </citation>
    <scope>NUCLEOTIDE SEQUENCE</scope>
    <source>
        <strain evidence="5">Zod_Metabat.1151</strain>
    </source>
</reference>
<keyword evidence="3" id="KW-0472">Membrane</keyword>
<evidence type="ECO:0000259" key="4">
    <source>
        <dbReference type="PROSITE" id="PS50853"/>
    </source>
</evidence>
<keyword evidence="3" id="KW-1133">Transmembrane helix</keyword>
<organism evidence="5 6">
    <name type="scientific">Candidatus Iainarchaeum sp</name>
    <dbReference type="NCBI Taxonomy" id="3101447"/>
    <lineage>
        <taxon>Archaea</taxon>
        <taxon>Candidatus Iainarchaeota</taxon>
        <taxon>Candidatus Iainarchaeia</taxon>
        <taxon>Candidatus Iainarchaeales</taxon>
        <taxon>Candidatus Iainarchaeaceae</taxon>
        <taxon>Candidatus Iainarchaeum</taxon>
    </lineage>
</organism>
<keyword evidence="1" id="KW-0175">Coiled coil</keyword>
<name>A0A938YNG5_9ARCH</name>
<dbReference type="Proteomes" id="UP000809243">
    <property type="component" value="Unassembled WGS sequence"/>
</dbReference>
<dbReference type="AlphaFoldDB" id="A0A938YNG5"/>
<proteinExistence type="predicted"/>
<evidence type="ECO:0000256" key="3">
    <source>
        <dbReference type="SAM" id="Phobius"/>
    </source>
</evidence>
<evidence type="ECO:0000256" key="1">
    <source>
        <dbReference type="SAM" id="Coils"/>
    </source>
</evidence>
<sequence length="735" mass="80402">MFCGKKAFFALALLLLLPACLALDAPDVSSSTHAEGEWSNAAEIRFEWPAVSGASKYCYVLSMDESAEPATCAQETSALFSKRKDDGEYFFRVRGESGSQKSSVSVFAILVDTESPSKPTLSSESFSDGSIELTWAGVEDTGSGVDYYEVYRNRWMNFSLRDNGVEKIGETENTPYIDVEGLLQNTTYHYKVRAIDKAGNAGAVSNEVHAKTAAMCDLDISIETALDRQTRMLSISISAADRIVHGSFSAEMPGGSTETFFEEKEPFSEWSGELDLSDVDEGIIKFHLLAEEFFGDNCDQDRDFIYDTTLPEIRFASPKYNERVSETVSIAVTASDAGSYKSGIKSVDFFIEGDSGWVSIGSGEETENSLFETQWDSFGSENGQTRVKAEAVDFGGNKADATLAIFILNAFSEALDANTAVERAEETRVELQEILSGFRAKGIESQTFSELLGQADSSLESAREMLSEPGANPTLIKNSAAEAMAFYTEAKGVVTVSDFKSSDFIFNKEQMGLLLNAAGISGQTAEVAKQFIEKADPRRQLLIYKVDDDNSVYYKAVVVVSFSLDVNLLADRNSGDLVVQVIELVPKEFAEYAAGLGSNVEFNVLSDDPVLQFLLTKDQYRKRELLYALKADLTEQQANALIENNTVNKYVAPPILLPPDAITSIMPPISLGLILFVGVAAIVIVVFILVLLVLKRRKKPRKGLEPAEKQPKGPVAALPKLKRKPKSPLEVFGSK</sequence>
<feature type="coiled-coil region" evidence="1">
    <location>
        <begin position="414"/>
        <end position="441"/>
    </location>
</feature>
<dbReference type="InterPro" id="IPR013783">
    <property type="entry name" value="Ig-like_fold"/>
</dbReference>
<accession>A0A938YNG5</accession>
<dbReference type="InterPro" id="IPR003961">
    <property type="entry name" value="FN3_dom"/>
</dbReference>
<dbReference type="SMART" id="SM00060">
    <property type="entry name" value="FN3"/>
    <property type="match status" value="1"/>
</dbReference>
<dbReference type="PROSITE" id="PS50853">
    <property type="entry name" value="FN3"/>
    <property type="match status" value="1"/>
</dbReference>
<dbReference type="Gene3D" id="2.60.40.10">
    <property type="entry name" value="Immunoglobulins"/>
    <property type="match status" value="2"/>
</dbReference>
<dbReference type="InterPro" id="IPR036116">
    <property type="entry name" value="FN3_sf"/>
</dbReference>
<dbReference type="Pfam" id="PF00041">
    <property type="entry name" value="fn3"/>
    <property type="match status" value="1"/>
</dbReference>
<dbReference type="SUPFAM" id="SSF49265">
    <property type="entry name" value="Fibronectin type III"/>
    <property type="match status" value="1"/>
</dbReference>
<feature type="compositionally biased region" description="Basic and acidic residues" evidence="2">
    <location>
        <begin position="702"/>
        <end position="711"/>
    </location>
</feature>
<dbReference type="CDD" id="cd00063">
    <property type="entry name" value="FN3"/>
    <property type="match status" value="1"/>
</dbReference>
<comment type="caution">
    <text evidence="5">The sequence shown here is derived from an EMBL/GenBank/DDBJ whole genome shotgun (WGS) entry which is preliminary data.</text>
</comment>
<evidence type="ECO:0000313" key="5">
    <source>
        <dbReference type="EMBL" id="MBN2067403.1"/>
    </source>
</evidence>
<feature type="region of interest" description="Disordered" evidence="2">
    <location>
        <begin position="698"/>
        <end position="735"/>
    </location>
</feature>
<keyword evidence="3" id="KW-0812">Transmembrane</keyword>
<dbReference type="Pfam" id="PF17957">
    <property type="entry name" value="Big_7"/>
    <property type="match status" value="1"/>
</dbReference>
<protein>
    <recommendedName>
        <fullName evidence="4">Fibronectin type-III domain-containing protein</fullName>
    </recommendedName>
</protein>
<dbReference type="EMBL" id="JAFGDB010000047">
    <property type="protein sequence ID" value="MBN2067403.1"/>
    <property type="molecule type" value="Genomic_DNA"/>
</dbReference>
<feature type="domain" description="Fibronectin type-III" evidence="4">
    <location>
        <begin position="115"/>
        <end position="215"/>
    </location>
</feature>
<gene>
    <name evidence="5" type="ORF">JW744_02960</name>
</gene>
<evidence type="ECO:0000256" key="2">
    <source>
        <dbReference type="SAM" id="MobiDB-lite"/>
    </source>
</evidence>
<evidence type="ECO:0000313" key="6">
    <source>
        <dbReference type="Proteomes" id="UP000809243"/>
    </source>
</evidence>